<comment type="subcellular location">
    <subcellularLocation>
        <location evidence="4">Nucleus</location>
        <location evidence="4">Nucleolus</location>
    </subcellularLocation>
    <subcellularLocation>
        <location evidence="4">Nucleus</location>
        <location evidence="4">Nucleoplasm</location>
    </subcellularLocation>
</comment>
<dbReference type="HAMAP" id="MF_03028">
    <property type="entry name" value="Pescadillo"/>
    <property type="match status" value="1"/>
</dbReference>
<keyword evidence="3 4" id="KW-0539">Nucleus</keyword>
<dbReference type="InterPro" id="IPR010613">
    <property type="entry name" value="PES"/>
</dbReference>
<dbReference type="Gene3D" id="3.40.50.10190">
    <property type="entry name" value="BRCT domain"/>
    <property type="match status" value="1"/>
</dbReference>
<dbReference type="Pfam" id="PF16589">
    <property type="entry name" value="BRCT_2"/>
    <property type="match status" value="1"/>
</dbReference>
<dbReference type="SMART" id="SM00292">
    <property type="entry name" value="BRCT"/>
    <property type="match status" value="1"/>
</dbReference>
<dbReference type="AlphaFoldDB" id="A0A899FSU1"/>
<evidence type="ECO:0000256" key="5">
    <source>
        <dbReference type="SAM" id="MobiDB-lite"/>
    </source>
</evidence>
<accession>A0A899FSU1</accession>
<dbReference type="GO" id="GO:0005654">
    <property type="term" value="C:nucleoplasm"/>
    <property type="evidence" value="ECO:0007669"/>
    <property type="project" value="UniProtKB-SubCell"/>
</dbReference>
<dbReference type="SUPFAM" id="SSF52113">
    <property type="entry name" value="BRCT domain"/>
    <property type="match status" value="1"/>
</dbReference>
<dbReference type="PROSITE" id="PS50172">
    <property type="entry name" value="BRCT"/>
    <property type="match status" value="1"/>
</dbReference>
<dbReference type="GO" id="GO:0000463">
    <property type="term" value="P:maturation of LSU-rRNA from tricistronic rRNA transcript (SSU-rRNA, 5.8S rRNA, LSU-rRNA)"/>
    <property type="evidence" value="ECO:0007669"/>
    <property type="project" value="UniProtKB-UniRule"/>
</dbReference>
<dbReference type="GO" id="GO:0030687">
    <property type="term" value="C:preribosome, large subunit precursor"/>
    <property type="evidence" value="ECO:0007669"/>
    <property type="project" value="UniProtKB-UniRule"/>
</dbReference>
<dbReference type="CDD" id="cd17709">
    <property type="entry name" value="BRCT_pescadillo_like"/>
    <property type="match status" value="1"/>
</dbReference>
<dbReference type="FunFam" id="3.40.50.10190:FF:000002">
    <property type="entry name" value="Pescadillo homolog"/>
    <property type="match status" value="1"/>
</dbReference>
<feature type="region of interest" description="Disordered" evidence="5">
    <location>
        <begin position="570"/>
        <end position="591"/>
    </location>
</feature>
<dbReference type="PANTHER" id="PTHR12221">
    <property type="entry name" value="PESCADILLO - RELATED"/>
    <property type="match status" value="1"/>
</dbReference>
<keyword evidence="1 4" id="KW-0690">Ribosome biogenesis</keyword>
<dbReference type="OrthoDB" id="10264910at2759"/>
<keyword evidence="2 4" id="KW-0698">rRNA processing</keyword>
<comment type="similarity">
    <text evidence="4">Belongs to the pescadillo family.</text>
</comment>
<evidence type="ECO:0000313" key="8">
    <source>
        <dbReference type="Proteomes" id="UP000663699"/>
    </source>
</evidence>
<dbReference type="GO" id="GO:0070545">
    <property type="term" value="C:PeBoW complex"/>
    <property type="evidence" value="ECO:0007669"/>
    <property type="project" value="TreeGrafter"/>
</dbReference>
<dbReference type="InterPro" id="IPR001357">
    <property type="entry name" value="BRCT_dom"/>
</dbReference>
<sequence length="591" mass="68846">MPKIKPRGQAGAAKNFITRNQALKKLQVTLADFRRLCIFKGIYPRVPRNRKKANKGSTAPATFYYSKDIQVLAYSYRSIHVLIVKYLLHEPIIDKIRQHKTFAKKINRALTHREYQTVKSLEENKPFYTLDHIIKERYPTFLDAIRDLDDALSMLSLFSSVQVTDKIDSAIISNCERLCLEFQNYVVQSRALRKAFLSIKGIYYQVEIKGQDVTWLVPYKFSQRIPVDVDLRIMLTFLEFYQTFVGFVNYKLYTDSGFTYPPPVDVPLFEEAGDISAYNLEKLRAIQTEDQLGGDQPPKNIRKQIDTLDEKLDKISAETDFLPSNGLMVSENITREPDLDDFSLQNNSDDSNKLIQPVTSSSAEVNIFENFIFYLSREVPRYSLEFVIKSFGGRVGWDPVLGGGSLFKEDDMTITHQIYDRPTLDKKILNRIYIQPQWVYDCINKKKILGTNEYVPGSLLPPHLSPFVKIEDEGYNPEEEEEEEGYDVKEQDESNHISMDDYERKDIQDKSLPFSYYVKKAKKSNETRVTESEEIKDLSKVMLSNKQRKLYKKMIHSNLKKKEEIDKLKRRRKELVQKKKKQRDKNIDAAI</sequence>
<evidence type="ECO:0000256" key="4">
    <source>
        <dbReference type="HAMAP-Rule" id="MF_03028"/>
    </source>
</evidence>
<evidence type="ECO:0000256" key="2">
    <source>
        <dbReference type="ARBA" id="ARBA00022552"/>
    </source>
</evidence>
<feature type="compositionally biased region" description="Basic and acidic residues" evidence="5">
    <location>
        <begin position="486"/>
        <end position="502"/>
    </location>
</feature>
<comment type="function">
    <text evidence="4">Component of the NOP7 complex, which is required for maturation of the 25S and 5.8S ribosomal RNAs and formation of the 60S ribosome.</text>
</comment>
<dbReference type="Proteomes" id="UP000663699">
    <property type="component" value="Chromosome 15"/>
</dbReference>
<evidence type="ECO:0000256" key="1">
    <source>
        <dbReference type="ARBA" id="ARBA00022517"/>
    </source>
</evidence>
<gene>
    <name evidence="4" type="primary">NOP7</name>
    <name evidence="7" type="ORF">MERGE_001337</name>
</gene>
<proteinExistence type="inferred from homology"/>
<dbReference type="PANTHER" id="PTHR12221:SF6">
    <property type="entry name" value="PESCADILLO HOMOLOG"/>
    <property type="match status" value="1"/>
</dbReference>
<evidence type="ECO:0000256" key="3">
    <source>
        <dbReference type="ARBA" id="ARBA00023242"/>
    </source>
</evidence>
<protein>
    <recommendedName>
        <fullName evidence="4">Pescadillo homolog</fullName>
    </recommendedName>
    <alternativeName>
        <fullName evidence="4">Nucleolar protein 7 homolog</fullName>
    </alternativeName>
</protein>
<evidence type="ECO:0000259" key="6">
    <source>
        <dbReference type="PROSITE" id="PS50172"/>
    </source>
</evidence>
<reference evidence="7" key="1">
    <citation type="submission" date="2020-06" db="EMBL/GenBank/DDBJ databases">
        <title>Genomes of multiple members of Pneumocystis genus reveal paths to human pathogen Pneumocystis jirovecii.</title>
        <authorList>
            <person name="Cisse O.H."/>
            <person name="Ma L."/>
            <person name="Dekker J."/>
            <person name="Khil P."/>
            <person name="Jo J."/>
            <person name="Brenchley J."/>
            <person name="Blair R."/>
            <person name="Pahar B."/>
            <person name="Chabe M."/>
            <person name="Van Rompay K.A."/>
            <person name="Keesler R."/>
            <person name="Sukura A."/>
            <person name="Hirsch V."/>
            <person name="Kutty G."/>
            <person name="Liu Y."/>
            <person name="Peng L."/>
            <person name="Chen J."/>
            <person name="Song J."/>
            <person name="Weissenbacher-Lang C."/>
            <person name="Xu J."/>
            <person name="Upham N.S."/>
            <person name="Stajich J.E."/>
            <person name="Cuomo C.A."/>
            <person name="Cushion M.T."/>
            <person name="Kovacs J.A."/>
        </authorList>
    </citation>
    <scope>NUCLEOTIDE SEQUENCE</scope>
    <source>
        <strain evidence="7">2A</strain>
    </source>
</reference>
<organism evidence="7 8">
    <name type="scientific">Pneumocystis wakefieldiae</name>
    <dbReference type="NCBI Taxonomy" id="38082"/>
    <lineage>
        <taxon>Eukaryota</taxon>
        <taxon>Fungi</taxon>
        <taxon>Dikarya</taxon>
        <taxon>Ascomycota</taxon>
        <taxon>Taphrinomycotina</taxon>
        <taxon>Pneumocystomycetes</taxon>
        <taxon>Pneumocystaceae</taxon>
        <taxon>Pneumocystis</taxon>
    </lineage>
</organism>
<feature type="region of interest" description="Disordered" evidence="5">
    <location>
        <begin position="475"/>
        <end position="502"/>
    </location>
</feature>
<dbReference type="GO" id="GO:0003723">
    <property type="term" value="F:RNA binding"/>
    <property type="evidence" value="ECO:0007669"/>
    <property type="project" value="TreeGrafter"/>
</dbReference>
<dbReference type="InterPro" id="IPR036420">
    <property type="entry name" value="BRCT_dom_sf"/>
</dbReference>
<dbReference type="GO" id="GO:0000466">
    <property type="term" value="P:maturation of 5.8S rRNA from tricistronic rRNA transcript (SSU-rRNA, 5.8S rRNA, LSU-rRNA)"/>
    <property type="evidence" value="ECO:0007669"/>
    <property type="project" value="UniProtKB-UniRule"/>
</dbReference>
<comment type="subunit">
    <text evidence="4">Component of the NOP7 complex, composed of ERB1, NOP7 and YTM1. Within the NOP7 complex ERB1 appears to interact directly with NOP7 and YTM1. The NOP7 complex also associates with the 66S pre-ribosome.</text>
</comment>
<feature type="compositionally biased region" description="Basic residues" evidence="5">
    <location>
        <begin position="570"/>
        <end position="583"/>
    </location>
</feature>
<dbReference type="Pfam" id="PF06732">
    <property type="entry name" value="Pescadillo_N"/>
    <property type="match status" value="1"/>
</dbReference>
<dbReference type="EMBL" id="CP054546">
    <property type="protein sequence ID" value="QSL66950.1"/>
    <property type="molecule type" value="Genomic_DNA"/>
</dbReference>
<keyword evidence="8" id="KW-1185">Reference proteome</keyword>
<name>A0A899FSU1_9ASCO</name>
<dbReference type="GO" id="GO:0043021">
    <property type="term" value="F:ribonucleoprotein complex binding"/>
    <property type="evidence" value="ECO:0007669"/>
    <property type="project" value="UniProtKB-UniRule"/>
</dbReference>
<feature type="domain" description="BRCT" evidence="6">
    <location>
        <begin position="363"/>
        <end position="456"/>
    </location>
</feature>
<feature type="compositionally biased region" description="Acidic residues" evidence="5">
    <location>
        <begin position="475"/>
        <end position="485"/>
    </location>
</feature>
<evidence type="ECO:0000313" key="7">
    <source>
        <dbReference type="EMBL" id="QSL66950.1"/>
    </source>
</evidence>